<name>A0A1I7TLT9_9PELO</name>
<dbReference type="AlphaFoldDB" id="A0A1I7TLT9"/>
<protein>
    <submittedName>
        <fullName evidence="2">Uncharacterized protein</fullName>
    </submittedName>
</protein>
<dbReference type="WBParaSite" id="Csp11.Scaffold628.g7190.t1">
    <property type="protein sequence ID" value="Csp11.Scaffold628.g7190.t1"/>
    <property type="gene ID" value="Csp11.Scaffold628.g7190"/>
</dbReference>
<reference evidence="2" key="1">
    <citation type="submission" date="2016-11" db="UniProtKB">
        <authorList>
            <consortium name="WormBaseParasite"/>
        </authorList>
    </citation>
    <scope>IDENTIFICATION</scope>
</reference>
<dbReference type="Proteomes" id="UP000095282">
    <property type="component" value="Unplaced"/>
</dbReference>
<accession>A0A1I7TLT9</accession>
<keyword evidence="1" id="KW-1185">Reference proteome</keyword>
<proteinExistence type="predicted"/>
<evidence type="ECO:0000313" key="2">
    <source>
        <dbReference type="WBParaSite" id="Csp11.Scaffold628.g7190.t1"/>
    </source>
</evidence>
<organism evidence="1 2">
    <name type="scientific">Caenorhabditis tropicalis</name>
    <dbReference type="NCBI Taxonomy" id="1561998"/>
    <lineage>
        <taxon>Eukaryota</taxon>
        <taxon>Metazoa</taxon>
        <taxon>Ecdysozoa</taxon>
        <taxon>Nematoda</taxon>
        <taxon>Chromadorea</taxon>
        <taxon>Rhabditida</taxon>
        <taxon>Rhabditina</taxon>
        <taxon>Rhabditomorpha</taxon>
        <taxon>Rhabditoidea</taxon>
        <taxon>Rhabditidae</taxon>
        <taxon>Peloderinae</taxon>
        <taxon>Caenorhabditis</taxon>
    </lineage>
</organism>
<evidence type="ECO:0000313" key="1">
    <source>
        <dbReference type="Proteomes" id="UP000095282"/>
    </source>
</evidence>
<sequence>MTSSTPFGLLHLKHRLFGRLKKRHEANFREYCDAYRFLRVKLCIRHFTHFNPSTPLRRSTYKRFPSFSPK</sequence>